<proteinExistence type="predicted"/>
<dbReference type="Proteomes" id="UP000759131">
    <property type="component" value="Unassembled WGS sequence"/>
</dbReference>
<dbReference type="Gene3D" id="2.40.50.100">
    <property type="match status" value="1"/>
</dbReference>
<feature type="non-terminal residue" evidence="1">
    <location>
        <position position="1"/>
    </location>
</feature>
<reference evidence="1" key="1">
    <citation type="submission" date="2020-11" db="EMBL/GenBank/DDBJ databases">
        <authorList>
            <person name="Tran Van P."/>
        </authorList>
    </citation>
    <scope>NUCLEOTIDE SEQUENCE</scope>
</reference>
<protein>
    <submittedName>
        <fullName evidence="1">Uncharacterized protein</fullName>
    </submittedName>
</protein>
<organism evidence="1">
    <name type="scientific">Medioppia subpectinata</name>
    <dbReference type="NCBI Taxonomy" id="1979941"/>
    <lineage>
        <taxon>Eukaryota</taxon>
        <taxon>Metazoa</taxon>
        <taxon>Ecdysozoa</taxon>
        <taxon>Arthropoda</taxon>
        <taxon>Chelicerata</taxon>
        <taxon>Arachnida</taxon>
        <taxon>Acari</taxon>
        <taxon>Acariformes</taxon>
        <taxon>Sarcoptiformes</taxon>
        <taxon>Oribatida</taxon>
        <taxon>Brachypylina</taxon>
        <taxon>Oppioidea</taxon>
        <taxon>Oppiidae</taxon>
        <taxon>Medioppia</taxon>
    </lineage>
</organism>
<dbReference type="EMBL" id="CAJPIZ010036748">
    <property type="protein sequence ID" value="CAG2121016.1"/>
    <property type="molecule type" value="Genomic_DNA"/>
</dbReference>
<evidence type="ECO:0000313" key="2">
    <source>
        <dbReference type="Proteomes" id="UP000759131"/>
    </source>
</evidence>
<dbReference type="AlphaFoldDB" id="A0A7R9QHY7"/>
<evidence type="ECO:0000313" key="1">
    <source>
        <dbReference type="EMBL" id="CAD7646416.1"/>
    </source>
</evidence>
<dbReference type="EMBL" id="OC891323">
    <property type="protein sequence ID" value="CAD7646416.1"/>
    <property type="molecule type" value="Genomic_DNA"/>
</dbReference>
<sequence length="67" mass="7723">VALDPKNKNLYALTAGTVFYSIEKFNANTKNQFVDQCYGQQIGPIYKKYIHVIKDKNPVEFKLIDLI</sequence>
<name>A0A7R9QHY7_9ACAR</name>
<gene>
    <name evidence="1" type="ORF">OSB1V03_LOCUS20962</name>
</gene>
<dbReference type="OrthoDB" id="6502993at2759"/>
<accession>A0A7R9QHY7</accession>
<keyword evidence="2" id="KW-1185">Reference proteome</keyword>